<dbReference type="InterPro" id="IPR014014">
    <property type="entry name" value="RNA_helicase_DEAD_Q_motif"/>
</dbReference>
<feature type="transmembrane region" description="Helical" evidence="16">
    <location>
        <begin position="118"/>
        <end position="149"/>
    </location>
</feature>
<dbReference type="GO" id="GO:0003676">
    <property type="term" value="F:nucleic acid binding"/>
    <property type="evidence" value="ECO:0007669"/>
    <property type="project" value="InterPro"/>
</dbReference>
<keyword evidence="8" id="KW-0378">Hydrolase</keyword>
<gene>
    <name evidence="20" type="primary">RBL14_1</name>
    <name evidence="20" type="ORF">CK203_088134</name>
</gene>
<evidence type="ECO:0000256" key="14">
    <source>
        <dbReference type="PROSITE-ProRule" id="PRU00322"/>
    </source>
</evidence>
<keyword evidence="6" id="KW-0547">Nucleotide-binding</keyword>
<evidence type="ECO:0000256" key="15">
    <source>
        <dbReference type="PROSITE-ProRule" id="PRU00552"/>
    </source>
</evidence>
<evidence type="ECO:0000256" key="3">
    <source>
        <dbReference type="ARBA" id="ARBA00022670"/>
    </source>
</evidence>
<keyword evidence="13 16" id="KW-0472">Membrane</keyword>
<dbReference type="InterPro" id="IPR022764">
    <property type="entry name" value="Peptidase_S54_rhomboid_dom"/>
</dbReference>
<organism evidence="20 21">
    <name type="scientific">Vitis vinifera</name>
    <name type="common">Grape</name>
    <dbReference type="NCBI Taxonomy" id="29760"/>
    <lineage>
        <taxon>Eukaryota</taxon>
        <taxon>Viridiplantae</taxon>
        <taxon>Streptophyta</taxon>
        <taxon>Embryophyta</taxon>
        <taxon>Tracheophyta</taxon>
        <taxon>Spermatophyta</taxon>
        <taxon>Magnoliopsida</taxon>
        <taxon>eudicotyledons</taxon>
        <taxon>Gunneridae</taxon>
        <taxon>Pentapetalae</taxon>
        <taxon>rosids</taxon>
        <taxon>Vitales</taxon>
        <taxon>Vitaceae</taxon>
        <taxon>Viteae</taxon>
        <taxon>Vitis</taxon>
    </lineage>
</organism>
<dbReference type="Pfam" id="PF01694">
    <property type="entry name" value="Rhomboid"/>
    <property type="match status" value="1"/>
</dbReference>
<keyword evidence="12 16" id="KW-1133">Transmembrane helix</keyword>
<evidence type="ECO:0000259" key="18">
    <source>
        <dbReference type="PROSITE" id="PS51192"/>
    </source>
</evidence>
<feature type="domain" description="Helicase ATP-binding" evidence="18">
    <location>
        <begin position="653"/>
        <end position="729"/>
    </location>
</feature>
<evidence type="ECO:0000256" key="16">
    <source>
        <dbReference type="SAM" id="Phobius"/>
    </source>
</evidence>
<dbReference type="EMBL" id="QGNW01001111">
    <property type="protein sequence ID" value="RVW55608.1"/>
    <property type="molecule type" value="Genomic_DNA"/>
</dbReference>
<evidence type="ECO:0000256" key="1">
    <source>
        <dbReference type="ARBA" id="ARBA00004141"/>
    </source>
</evidence>
<dbReference type="SUPFAM" id="SSF90209">
    <property type="entry name" value="Ran binding protein zinc finger-like"/>
    <property type="match status" value="1"/>
</dbReference>
<keyword evidence="3" id="KW-0645">Protease</keyword>
<keyword evidence="7 14" id="KW-0863">Zinc-finger</keyword>
<reference evidence="20 21" key="1">
    <citation type="journal article" date="2018" name="PLoS Genet.">
        <title>Population sequencing reveals clonal diversity and ancestral inbreeding in the grapevine cultivar Chardonnay.</title>
        <authorList>
            <person name="Roach M.J."/>
            <person name="Johnson D.L."/>
            <person name="Bohlmann J."/>
            <person name="van Vuuren H.J."/>
            <person name="Jones S.J."/>
            <person name="Pretorius I.S."/>
            <person name="Schmidt S.A."/>
            <person name="Borneman A.R."/>
        </authorList>
    </citation>
    <scope>NUCLEOTIDE SEQUENCE [LARGE SCALE GENOMIC DNA]</scope>
    <source>
        <strain evidence="21">cv. Chardonnay</strain>
        <tissue evidence="20">Leaf</tissue>
    </source>
</reference>
<feature type="transmembrane region" description="Helical" evidence="16">
    <location>
        <begin position="78"/>
        <end position="98"/>
    </location>
</feature>
<dbReference type="PROSITE" id="PS50199">
    <property type="entry name" value="ZF_RANBP2_2"/>
    <property type="match status" value="1"/>
</dbReference>
<dbReference type="PROSITE" id="PS51192">
    <property type="entry name" value="HELICASE_ATP_BIND_1"/>
    <property type="match status" value="1"/>
</dbReference>
<dbReference type="GO" id="GO:0004252">
    <property type="term" value="F:serine-type endopeptidase activity"/>
    <property type="evidence" value="ECO:0007669"/>
    <property type="project" value="InterPro"/>
</dbReference>
<keyword evidence="9" id="KW-0347">Helicase</keyword>
<evidence type="ECO:0000256" key="8">
    <source>
        <dbReference type="ARBA" id="ARBA00022801"/>
    </source>
</evidence>
<dbReference type="Gene3D" id="1.20.1540.10">
    <property type="entry name" value="Rhomboid-like"/>
    <property type="match status" value="1"/>
</dbReference>
<keyword evidence="4 16" id="KW-0812">Transmembrane</keyword>
<dbReference type="Gene3D" id="2.30.30.380">
    <property type="entry name" value="Zn-finger domain of Sec23/24"/>
    <property type="match status" value="1"/>
</dbReference>
<dbReference type="Proteomes" id="UP000288805">
    <property type="component" value="Unassembled WGS sequence"/>
</dbReference>
<dbReference type="SUPFAM" id="SSF144091">
    <property type="entry name" value="Rhomboid-like"/>
    <property type="match status" value="1"/>
</dbReference>
<comment type="caution">
    <text evidence="20">The sequence shown here is derived from an EMBL/GenBank/DDBJ whole genome shotgun (WGS) entry which is preliminary data.</text>
</comment>
<dbReference type="InterPro" id="IPR035952">
    <property type="entry name" value="Rhomboid-like_sf"/>
</dbReference>
<feature type="transmembrane region" description="Helical" evidence="16">
    <location>
        <begin position="47"/>
        <end position="66"/>
    </location>
</feature>
<accession>A0A438F6G1</accession>
<evidence type="ECO:0000256" key="10">
    <source>
        <dbReference type="ARBA" id="ARBA00022833"/>
    </source>
</evidence>
<keyword evidence="10" id="KW-0862">Zinc</keyword>
<dbReference type="GO" id="GO:0003724">
    <property type="term" value="F:RNA helicase activity"/>
    <property type="evidence" value="ECO:0007669"/>
    <property type="project" value="InterPro"/>
</dbReference>
<dbReference type="PROSITE" id="PS51195">
    <property type="entry name" value="Q_MOTIF"/>
    <property type="match status" value="1"/>
</dbReference>
<dbReference type="FunFam" id="1.20.1540.10:FF:000008">
    <property type="entry name" value="RHOMBOID-like protein 13"/>
    <property type="match status" value="1"/>
</dbReference>
<dbReference type="GO" id="GO:0008270">
    <property type="term" value="F:zinc ion binding"/>
    <property type="evidence" value="ECO:0007669"/>
    <property type="project" value="UniProtKB-KW"/>
</dbReference>
<dbReference type="Pfam" id="PF00270">
    <property type="entry name" value="DEAD"/>
    <property type="match status" value="1"/>
</dbReference>
<evidence type="ECO:0000259" key="19">
    <source>
        <dbReference type="PROSITE" id="PS51195"/>
    </source>
</evidence>
<dbReference type="PROSITE" id="PS01358">
    <property type="entry name" value="ZF_RANBP2_1"/>
    <property type="match status" value="1"/>
</dbReference>
<dbReference type="GO" id="GO:0016020">
    <property type="term" value="C:membrane"/>
    <property type="evidence" value="ECO:0007669"/>
    <property type="project" value="UniProtKB-SubCell"/>
</dbReference>
<dbReference type="PANTHER" id="PTHR43066:SF1">
    <property type="entry name" value="RHOMBOID PROTEIN 2"/>
    <property type="match status" value="1"/>
</dbReference>
<evidence type="ECO:0000256" key="11">
    <source>
        <dbReference type="ARBA" id="ARBA00022840"/>
    </source>
</evidence>
<comment type="subcellular location">
    <subcellularLocation>
        <location evidence="1">Membrane</location>
        <topology evidence="1">Multi-pass membrane protein</topology>
    </subcellularLocation>
</comment>
<dbReference type="PANTHER" id="PTHR43066">
    <property type="entry name" value="RHOMBOID-RELATED PROTEIN"/>
    <property type="match status" value="1"/>
</dbReference>
<evidence type="ECO:0000313" key="20">
    <source>
        <dbReference type="EMBL" id="RVW55608.1"/>
    </source>
</evidence>
<dbReference type="GO" id="GO:0005524">
    <property type="term" value="F:ATP binding"/>
    <property type="evidence" value="ECO:0007669"/>
    <property type="project" value="UniProtKB-KW"/>
</dbReference>
<feature type="domain" description="DEAD-box RNA helicase Q" evidence="19">
    <location>
        <begin position="622"/>
        <end position="650"/>
    </location>
</feature>
<evidence type="ECO:0000256" key="9">
    <source>
        <dbReference type="ARBA" id="ARBA00022806"/>
    </source>
</evidence>
<dbReference type="Gene3D" id="3.40.50.300">
    <property type="entry name" value="P-loop containing nucleotide triphosphate hydrolases"/>
    <property type="match status" value="1"/>
</dbReference>
<dbReference type="SMART" id="SM00547">
    <property type="entry name" value="ZnF_RBZ"/>
    <property type="match status" value="1"/>
</dbReference>
<evidence type="ECO:0000256" key="2">
    <source>
        <dbReference type="ARBA" id="ARBA00009045"/>
    </source>
</evidence>
<dbReference type="InterPro" id="IPR027417">
    <property type="entry name" value="P-loop_NTPase"/>
</dbReference>
<evidence type="ECO:0000256" key="7">
    <source>
        <dbReference type="ARBA" id="ARBA00022771"/>
    </source>
</evidence>
<protein>
    <submittedName>
        <fullName evidence="20">Rhomboid-like protein 14, mitochondrial</fullName>
    </submittedName>
</protein>
<dbReference type="AlphaFoldDB" id="A0A438F6G1"/>
<name>A0A438F6G1_VITVI</name>
<feature type="domain" description="RanBP2-type" evidence="17">
    <location>
        <begin position="202"/>
        <end position="231"/>
    </location>
</feature>
<keyword evidence="5" id="KW-0479">Metal-binding</keyword>
<evidence type="ECO:0000256" key="12">
    <source>
        <dbReference type="ARBA" id="ARBA00022989"/>
    </source>
</evidence>
<evidence type="ECO:0000259" key="17">
    <source>
        <dbReference type="PROSITE" id="PS50199"/>
    </source>
</evidence>
<evidence type="ECO:0000313" key="21">
    <source>
        <dbReference type="Proteomes" id="UP000288805"/>
    </source>
</evidence>
<dbReference type="SUPFAM" id="SSF52540">
    <property type="entry name" value="P-loop containing nucleoside triphosphate hydrolases"/>
    <property type="match status" value="1"/>
</dbReference>
<evidence type="ECO:0000256" key="5">
    <source>
        <dbReference type="ARBA" id="ARBA00022723"/>
    </source>
</evidence>
<keyword evidence="11" id="KW-0067">ATP-binding</keyword>
<feature type="short sequence motif" description="Q motif" evidence="15">
    <location>
        <begin position="622"/>
        <end position="650"/>
    </location>
</feature>
<sequence length="729" mass="81740">MVEQHKDLKRFLLSPFYHMDEAHLVYNMMSLLWKGIQLETSMGSAEFASMVATLLGMSQGITLLLAKSLLLFFDYERAYYSQFAVGFSGVLFAMKVVLNSQSADYTYVHGLIVPTRHAAWVELILIQMFVPGVSFLGHLGGILAGILYLRLKGTYSGSDPLTILFKGLADALSWPLRFAQGLFRRRRISGRGTVGGRQTRRTSGVWRCWSCTYDNPGGLSICEMCGTARNGNGLSSSLQWPRQSHELPLDELRRRRLESNLYWKKSWYPSLIIVRLNGCMLQFRNAGERTREPSSESLRLRWKLSQLQTPFGCRSIPCRSRKSKVMLVTARYSRRQMDTPGAYQLIDDETGEKFIVWGGIDDDPPIPSKDVLSWNPVDNNTPTPSKDGHADLITALVCWVLKHCHCPWDNGNIRDSFAKPAISAWIIGYQAMLTIHPVLERLETLIRITAKRTSSIEPAAAVKKDVFPKAQTKGVTGSFGRLKAQRVKALTTKTSKAKRELNECDDNELEVEGAPSRRSIGSHSELEFMDEKKKLLIHGGNASRAFRRREIKDVIQTTGEIKDKIHSDKTVKRDIGKFSELQITPEKPHRSDNKIAGADVLVPRVSTANLQGWGYGETMPEKSFRDLGCSDYMIESLRGQLFVRPSHIQAMAFATVMEGKSCIIADQSGSGKTLAYLLPVIQRLREEELQGLGKSSAGCPRVVILVPTAELASQSLKKYSSHLINLEDF</sequence>
<evidence type="ECO:0000256" key="6">
    <source>
        <dbReference type="ARBA" id="ARBA00022741"/>
    </source>
</evidence>
<comment type="similarity">
    <text evidence="2">Belongs to the peptidase S54 family.</text>
</comment>
<dbReference type="GO" id="GO:0006508">
    <property type="term" value="P:proteolysis"/>
    <property type="evidence" value="ECO:0007669"/>
    <property type="project" value="UniProtKB-KW"/>
</dbReference>
<dbReference type="InterPro" id="IPR011545">
    <property type="entry name" value="DEAD/DEAH_box_helicase_dom"/>
</dbReference>
<dbReference type="InterPro" id="IPR001876">
    <property type="entry name" value="Znf_RanBP2"/>
</dbReference>
<dbReference type="InterPro" id="IPR014001">
    <property type="entry name" value="Helicase_ATP-bd"/>
</dbReference>
<proteinExistence type="inferred from homology"/>
<dbReference type="InterPro" id="IPR036443">
    <property type="entry name" value="Znf_RanBP2_sf"/>
</dbReference>
<evidence type="ECO:0000256" key="4">
    <source>
        <dbReference type="ARBA" id="ARBA00022692"/>
    </source>
</evidence>
<evidence type="ECO:0000256" key="13">
    <source>
        <dbReference type="ARBA" id="ARBA00023136"/>
    </source>
</evidence>